<evidence type="ECO:0000313" key="2">
    <source>
        <dbReference type="EMBL" id="KAL2466505.1"/>
    </source>
</evidence>
<evidence type="ECO:0000256" key="1">
    <source>
        <dbReference type="SAM" id="MobiDB-lite"/>
    </source>
</evidence>
<organism evidence="2 3">
    <name type="scientific">Abeliophyllum distichum</name>
    <dbReference type="NCBI Taxonomy" id="126358"/>
    <lineage>
        <taxon>Eukaryota</taxon>
        <taxon>Viridiplantae</taxon>
        <taxon>Streptophyta</taxon>
        <taxon>Embryophyta</taxon>
        <taxon>Tracheophyta</taxon>
        <taxon>Spermatophyta</taxon>
        <taxon>Magnoliopsida</taxon>
        <taxon>eudicotyledons</taxon>
        <taxon>Gunneridae</taxon>
        <taxon>Pentapetalae</taxon>
        <taxon>asterids</taxon>
        <taxon>lamiids</taxon>
        <taxon>Lamiales</taxon>
        <taxon>Oleaceae</taxon>
        <taxon>Forsythieae</taxon>
        <taxon>Abeliophyllum</taxon>
    </lineage>
</organism>
<sequence length="140" mass="16594">MTDEKASDALVTGLYMRTSFWRDVQNSQPKTYSQLVDLVQHEIRSEETIENRKKAERERGDHYRRGGRRSPESCFSRFQKRHTLAPRNNYYKRFNQTEVVPIPHPKMLEVAPLPATTPPKFCRIHRTRVHNTENCPDIRN</sequence>
<name>A0ABD1PRG0_9LAMI</name>
<gene>
    <name evidence="2" type="ORF">Adt_42356</name>
</gene>
<dbReference type="AlphaFoldDB" id="A0ABD1PRG0"/>
<reference evidence="3" key="1">
    <citation type="submission" date="2024-07" db="EMBL/GenBank/DDBJ databases">
        <title>Two chromosome-level genome assemblies of Korean endemic species Abeliophyllum distichum and Forsythia ovata (Oleaceae).</title>
        <authorList>
            <person name="Jang H."/>
        </authorList>
    </citation>
    <scope>NUCLEOTIDE SEQUENCE [LARGE SCALE GENOMIC DNA]</scope>
</reference>
<accession>A0ABD1PRG0</accession>
<dbReference type="Proteomes" id="UP001604336">
    <property type="component" value="Unassembled WGS sequence"/>
</dbReference>
<dbReference type="EMBL" id="JBFOLK010000013">
    <property type="protein sequence ID" value="KAL2466505.1"/>
    <property type="molecule type" value="Genomic_DNA"/>
</dbReference>
<comment type="caution">
    <text evidence="2">The sequence shown here is derived from an EMBL/GenBank/DDBJ whole genome shotgun (WGS) entry which is preliminary data.</text>
</comment>
<feature type="compositionally biased region" description="Basic and acidic residues" evidence="1">
    <location>
        <begin position="48"/>
        <end position="64"/>
    </location>
</feature>
<keyword evidence="3" id="KW-1185">Reference proteome</keyword>
<evidence type="ECO:0000313" key="3">
    <source>
        <dbReference type="Proteomes" id="UP001604336"/>
    </source>
</evidence>
<proteinExistence type="predicted"/>
<protein>
    <submittedName>
        <fullName evidence="2">Uncharacterized protein</fullName>
    </submittedName>
</protein>
<feature type="region of interest" description="Disordered" evidence="1">
    <location>
        <begin position="48"/>
        <end position="74"/>
    </location>
</feature>